<dbReference type="AlphaFoldDB" id="A0A1G7IZY3"/>
<reference evidence="2 3" key="1">
    <citation type="submission" date="2016-10" db="EMBL/GenBank/DDBJ databases">
        <authorList>
            <person name="de Groot N.N."/>
        </authorList>
    </citation>
    <scope>NUCLEOTIDE SEQUENCE [LARGE SCALE GENOMIC DNA]</scope>
    <source>
        <strain evidence="2 3">CGMCC 4.1859</strain>
    </source>
</reference>
<accession>A0A1G7IZY3</accession>
<proteinExistence type="predicted"/>
<feature type="compositionally biased region" description="Low complexity" evidence="1">
    <location>
        <begin position="65"/>
        <end position="82"/>
    </location>
</feature>
<protein>
    <submittedName>
        <fullName evidence="2">Uncharacterized protein</fullName>
    </submittedName>
</protein>
<feature type="region of interest" description="Disordered" evidence="1">
    <location>
        <begin position="56"/>
        <end position="82"/>
    </location>
</feature>
<gene>
    <name evidence="2" type="ORF">SAMN05216260_106226</name>
</gene>
<evidence type="ECO:0000313" key="3">
    <source>
        <dbReference type="Proteomes" id="UP000198614"/>
    </source>
</evidence>
<evidence type="ECO:0000256" key="1">
    <source>
        <dbReference type="SAM" id="MobiDB-lite"/>
    </source>
</evidence>
<name>A0A1G7IZY3_9ACTN</name>
<dbReference type="EMBL" id="FNAX01000006">
    <property type="protein sequence ID" value="SDF17849.1"/>
    <property type="molecule type" value="Genomic_DNA"/>
</dbReference>
<sequence>MFELAEGLVLDHVDDREPAFAPAPAQAAGDVADARLTDAELSRATTAARLHVSPRALPRGFARLQPPQAATGAPATGRTRPA</sequence>
<organism evidence="2 3">
    <name type="scientific">Streptomyces griseoaurantiacus</name>
    <dbReference type="NCBI Taxonomy" id="68213"/>
    <lineage>
        <taxon>Bacteria</taxon>
        <taxon>Bacillati</taxon>
        <taxon>Actinomycetota</taxon>
        <taxon>Actinomycetes</taxon>
        <taxon>Kitasatosporales</taxon>
        <taxon>Streptomycetaceae</taxon>
        <taxon>Streptomyces</taxon>
        <taxon>Streptomyces aurantiacus group</taxon>
    </lineage>
</organism>
<evidence type="ECO:0000313" key="2">
    <source>
        <dbReference type="EMBL" id="SDF17849.1"/>
    </source>
</evidence>
<dbReference type="Proteomes" id="UP000198614">
    <property type="component" value="Unassembled WGS sequence"/>
</dbReference>